<evidence type="ECO:0000313" key="2">
    <source>
        <dbReference type="Proteomes" id="UP001519289"/>
    </source>
</evidence>
<evidence type="ECO:0000313" key="1">
    <source>
        <dbReference type="EMBL" id="MBP2017171.1"/>
    </source>
</evidence>
<dbReference type="EMBL" id="JAGGLG010000003">
    <property type="protein sequence ID" value="MBP2017171.1"/>
    <property type="molecule type" value="Genomic_DNA"/>
</dbReference>
<accession>A0ABS4JNP2</accession>
<comment type="caution">
    <text evidence="1">The sequence shown here is derived from an EMBL/GenBank/DDBJ whole genome shotgun (WGS) entry which is preliminary data.</text>
</comment>
<gene>
    <name evidence="1" type="ORF">J2Z79_000545</name>
</gene>
<keyword evidence="2" id="KW-1185">Reference proteome</keyword>
<protein>
    <submittedName>
        <fullName evidence="1">Uncharacterized protein</fullName>
    </submittedName>
</protein>
<sequence length="171" mass="19412">MATVCRVDVLYHYMLGGQEALPGILERGLLPLSAFPESERWRQLEPFFRSLYAEWAEPLLGPFRNSGVFLSPIDFRQLPGSVLHNRTRIAVPLDAIPADRSVLTYELEGKRTVLPLTPSALEQAAAIWTADLVSEWFNRNPQMMFYYVPQVAVFPENGIAVQPEWVEHGDK</sequence>
<proteinExistence type="predicted"/>
<name>A0ABS4JNP2_9FIRM</name>
<organism evidence="1 2">
    <name type="scientific">Symbiobacterium terraclitae</name>
    <dbReference type="NCBI Taxonomy" id="557451"/>
    <lineage>
        <taxon>Bacteria</taxon>
        <taxon>Bacillati</taxon>
        <taxon>Bacillota</taxon>
        <taxon>Clostridia</taxon>
        <taxon>Eubacteriales</taxon>
        <taxon>Symbiobacteriaceae</taxon>
        <taxon>Symbiobacterium</taxon>
    </lineage>
</organism>
<reference evidence="1 2" key="1">
    <citation type="submission" date="2021-03" db="EMBL/GenBank/DDBJ databases">
        <title>Genomic Encyclopedia of Type Strains, Phase IV (KMG-IV): sequencing the most valuable type-strain genomes for metagenomic binning, comparative biology and taxonomic classification.</title>
        <authorList>
            <person name="Goeker M."/>
        </authorList>
    </citation>
    <scope>NUCLEOTIDE SEQUENCE [LARGE SCALE GENOMIC DNA]</scope>
    <source>
        <strain evidence="1 2">DSM 27138</strain>
    </source>
</reference>
<dbReference type="RefSeq" id="WP_209465321.1">
    <property type="nucleotide sequence ID" value="NZ_JAGGLG010000003.1"/>
</dbReference>
<dbReference type="Proteomes" id="UP001519289">
    <property type="component" value="Unassembled WGS sequence"/>
</dbReference>